<dbReference type="Gene3D" id="2.170.16.10">
    <property type="entry name" value="Hedgehog/Intein (Hint) domain"/>
    <property type="match status" value="1"/>
</dbReference>
<dbReference type="GO" id="GO:0005971">
    <property type="term" value="C:ribonucleoside-diphosphate reductase complex"/>
    <property type="evidence" value="ECO:0007669"/>
    <property type="project" value="TreeGrafter"/>
</dbReference>
<dbReference type="GO" id="GO:0009263">
    <property type="term" value="P:deoxyribonucleotide biosynthetic process"/>
    <property type="evidence" value="ECO:0007669"/>
    <property type="project" value="UniProtKB-KW"/>
</dbReference>
<dbReference type="InterPro" id="IPR027434">
    <property type="entry name" value="Homing_endonucl"/>
</dbReference>
<dbReference type="PATRIC" id="fig|309807.25.peg.144"/>
<dbReference type="Pfam" id="PF14528">
    <property type="entry name" value="LAGLIDADG_3"/>
    <property type="match status" value="1"/>
</dbReference>
<dbReference type="InterPro" id="IPR013509">
    <property type="entry name" value="RNR_lsu_N"/>
</dbReference>
<evidence type="ECO:0000256" key="4">
    <source>
        <dbReference type="ARBA" id="ARBA00023116"/>
    </source>
</evidence>
<organism evidence="7 8">
    <name type="scientific">Salinibacter ruber (strain DSM 13855 / M31)</name>
    <dbReference type="NCBI Taxonomy" id="309807"/>
    <lineage>
        <taxon>Bacteria</taxon>
        <taxon>Pseudomonadati</taxon>
        <taxon>Rhodothermota</taxon>
        <taxon>Rhodothermia</taxon>
        <taxon>Rhodothermales</taxon>
        <taxon>Salinibacteraceae</taxon>
        <taxon>Salinibacter</taxon>
    </lineage>
</organism>
<keyword evidence="2" id="KW-0068">Autocatalytic cleavage</keyword>
<dbReference type="AlphaFoldDB" id="Q2S696"/>
<dbReference type="SUPFAM" id="SSF51998">
    <property type="entry name" value="PFL-like glycyl radical enzymes"/>
    <property type="match status" value="1"/>
</dbReference>
<dbReference type="eggNOG" id="COG1372">
    <property type="taxonomic scope" value="Bacteria"/>
</dbReference>
<dbReference type="GO" id="GO:0004748">
    <property type="term" value="F:ribonucleoside-diphosphate reductase activity, thioredoxin disulfide as acceptor"/>
    <property type="evidence" value="ECO:0007669"/>
    <property type="project" value="UniProtKB-EC"/>
</dbReference>
<dbReference type="Gene3D" id="3.10.28.10">
    <property type="entry name" value="Homing endonucleases"/>
    <property type="match status" value="1"/>
</dbReference>
<name>Q2S696_SALRD</name>
<keyword evidence="5 7" id="KW-0560">Oxidoreductase</keyword>
<evidence type="ECO:0000256" key="2">
    <source>
        <dbReference type="ARBA" id="ARBA00022813"/>
    </source>
</evidence>
<sequence>MSTTTRSRSSTSADFGWLNDEARTFLRRGYLLEGTGPEDRVREIAEHAEGLLEMDGFADRFYEYMARGYYSLASPVWANFGLDRGLPISCFGSYIDDSMEAILNTHAEVGMMTKVGGGTSGYFGDVRPRGASITNNGTSNGTYPFAQLFDKIINVVSQGETRRGHFAGYIDIEHPDVEEWLNIQTEGDAIQTMMYGVVVGDDWMEAMIDGDSDKRALWAKVVESRMNLGIPYILFRGNVQDGRPQVYKDKGYDVHASNLCLTGDQRVVTDRGYKRAEDLWEEGGELTLFDGEDAIGSSRMKLRKTSAEVYKITLGNGVEQKVSARHGMPVYQGKSEYKRTEAQNVEVGDRIVIQKQKGLFGDRHCPDEAFILGMWQSDGTQAGDEKFIDIWEKDFDLAEEIQEKMDRIYNRHGFNEYELTNQHGGTFTRDRETPQLREVDAGHSNDRKKRLQTRALTKLGFEKGTVPEWIYEADEETVWAYVRGLLVADGTAHVSYSKGNPLQIAYADVDRDFLQELQLLFNNLGLSAQIRSLRDGNEALLPDGNGGEKLYETQNCYRLIVGNKAAALEIERNTGFLTRKDIELEERSYRDNTKKAYKVVDIEHVGQETVYCPTTHTEESVFVSQGALTFNCSEIALPSGPDESFVCCLSSMNALHYDDWKDTDAVETLTQFLDAVMQEFIDGAKGMAHMDRAVRFAERHRAIGIGILGWHSYLQSNRIPFESAEASLTGAEIAKTIKERSYAASAELADRFGEPPVLEGYGRRNATTMAVAPTKSSSFILGQVSPSIEPIKSNYFVQDRAKMKVTYKNPHLQALLQEKGRDTDAVWDEIALRDGSVQHLDFLSDEEKDVFKTFSEISQMAIIDQAAGRQKHIDQSQSLNLAIDPGSTPVKDINRLYVEAWKKGVKSLYYQHGVNAAQSFSRDLLACKACEA</sequence>
<dbReference type="KEGG" id="sru:SRU_0132"/>
<dbReference type="Proteomes" id="UP000008674">
    <property type="component" value="Chromosome"/>
</dbReference>
<dbReference type="SUPFAM" id="SSF51294">
    <property type="entry name" value="Hedgehog/intein (Hint) domain"/>
    <property type="match status" value="1"/>
</dbReference>
<accession>Q2S696</accession>
<dbReference type="InterPro" id="IPR000788">
    <property type="entry name" value="RNR_lg_C"/>
</dbReference>
<dbReference type="RefSeq" id="WP_011402918.1">
    <property type="nucleotide sequence ID" value="NC_007677.1"/>
</dbReference>
<reference evidence="7 8" key="1">
    <citation type="journal article" date="2005" name="Proc. Natl. Acad. Sci. U.S.A.">
        <title>The genome of Salinibacter ruber: convergence and gene exchange among hyperhalophilic bacteria and archaea.</title>
        <authorList>
            <person name="Mongodin E.F."/>
            <person name="Nelson K.E."/>
            <person name="Daugherty S."/>
            <person name="Deboy R.T."/>
            <person name="Wister J."/>
            <person name="Khouri H."/>
            <person name="Weidman J."/>
            <person name="Walsh D.A."/>
            <person name="Papke R.T."/>
            <person name="Sanchez Perez G."/>
            <person name="Sharma A.K."/>
            <person name="Nesbo C.L."/>
            <person name="MacLeod D."/>
            <person name="Bapteste E."/>
            <person name="Doolittle W.F."/>
            <person name="Charlebois R.L."/>
            <person name="Legault B."/>
            <person name="Rodriguez-Valera F."/>
        </authorList>
    </citation>
    <scope>NUCLEOTIDE SEQUENCE [LARGE SCALE GENOMIC DNA]</scope>
    <source>
        <strain evidence="8">DSM 13855 / CECT 5946 / M31</strain>
    </source>
</reference>
<dbReference type="SMART" id="SM00306">
    <property type="entry name" value="HintN"/>
    <property type="match status" value="1"/>
</dbReference>
<dbReference type="GO" id="GO:0016539">
    <property type="term" value="P:intein-mediated protein splicing"/>
    <property type="evidence" value="ECO:0007669"/>
    <property type="project" value="InterPro"/>
</dbReference>
<dbReference type="InterPro" id="IPR004860">
    <property type="entry name" value="LAGLIDADG_dom"/>
</dbReference>
<keyword evidence="3" id="KW-0651">Protein splicing</keyword>
<protein>
    <recommendedName>
        <fullName evidence="5">Ribonucleoside-diphosphate reductase</fullName>
        <ecNumber evidence="5">1.17.4.1</ecNumber>
    </recommendedName>
</protein>
<dbReference type="Pfam" id="PF00317">
    <property type="entry name" value="Ribonuc_red_lgN"/>
    <property type="match status" value="1"/>
</dbReference>
<comment type="similarity">
    <text evidence="1 5">Belongs to the ribonucleoside diphosphate reductase large chain family.</text>
</comment>
<dbReference type="InterPro" id="IPR003587">
    <property type="entry name" value="Hint_dom_N"/>
</dbReference>
<dbReference type="EnsemblBacteria" id="ABC46061">
    <property type="protein sequence ID" value="ABC46061"/>
    <property type="gene ID" value="SRU_0132"/>
</dbReference>
<dbReference type="STRING" id="309807.SRU_0132"/>
<dbReference type="InterPro" id="IPR036844">
    <property type="entry name" value="Hint_dom_sf"/>
</dbReference>
<gene>
    <name evidence="7" type="ordered locus">SRU_0132</name>
</gene>
<proteinExistence type="inferred from homology"/>
<dbReference type="InterPro" id="IPR039718">
    <property type="entry name" value="Rrm1"/>
</dbReference>
<dbReference type="EMBL" id="CP000159">
    <property type="protein sequence ID" value="ABC46061.1"/>
    <property type="molecule type" value="Genomic_DNA"/>
</dbReference>
<dbReference type="EC" id="1.17.4.1" evidence="5"/>
<evidence type="ECO:0000313" key="8">
    <source>
        <dbReference type="Proteomes" id="UP000008674"/>
    </source>
</evidence>
<evidence type="ECO:0000259" key="6">
    <source>
        <dbReference type="PROSITE" id="PS50819"/>
    </source>
</evidence>
<evidence type="ECO:0000313" key="7">
    <source>
        <dbReference type="EMBL" id="ABC46061.1"/>
    </source>
</evidence>
<dbReference type="Gene3D" id="3.20.70.20">
    <property type="match status" value="2"/>
</dbReference>
<dbReference type="InterPro" id="IPR006141">
    <property type="entry name" value="Intein_N"/>
</dbReference>
<evidence type="ECO:0000256" key="1">
    <source>
        <dbReference type="ARBA" id="ARBA00010406"/>
    </source>
</evidence>
<dbReference type="OrthoDB" id="9762933at2"/>
<dbReference type="PANTHER" id="PTHR11573">
    <property type="entry name" value="RIBONUCLEOSIDE-DIPHOSPHATE REDUCTASE LARGE CHAIN"/>
    <property type="match status" value="1"/>
</dbReference>
<evidence type="ECO:0000256" key="3">
    <source>
        <dbReference type="ARBA" id="ARBA00023000"/>
    </source>
</evidence>
<keyword evidence="4 5" id="KW-0215">Deoxyribonucleotide synthesis</keyword>
<dbReference type="SUPFAM" id="SSF55608">
    <property type="entry name" value="Homing endonucleases"/>
    <property type="match status" value="1"/>
</dbReference>
<comment type="catalytic activity">
    <reaction evidence="5">
        <text>a 2'-deoxyribonucleoside 5'-diphosphate + [thioredoxin]-disulfide + H2O = a ribonucleoside 5'-diphosphate + [thioredoxin]-dithiol</text>
        <dbReference type="Rhea" id="RHEA:23252"/>
        <dbReference type="Rhea" id="RHEA-COMP:10698"/>
        <dbReference type="Rhea" id="RHEA-COMP:10700"/>
        <dbReference type="ChEBI" id="CHEBI:15377"/>
        <dbReference type="ChEBI" id="CHEBI:29950"/>
        <dbReference type="ChEBI" id="CHEBI:50058"/>
        <dbReference type="ChEBI" id="CHEBI:57930"/>
        <dbReference type="ChEBI" id="CHEBI:73316"/>
        <dbReference type="EC" id="1.17.4.1"/>
    </reaction>
</comment>
<dbReference type="GO" id="GO:0004519">
    <property type="term" value="F:endonuclease activity"/>
    <property type="evidence" value="ECO:0007669"/>
    <property type="project" value="InterPro"/>
</dbReference>
<comment type="function">
    <text evidence="5">Provides the precursors necessary for DNA synthesis. Catalyzes the biosynthesis of deoxyribonucleotides from the corresponding ribonucleotides.</text>
</comment>
<dbReference type="Pfam" id="PF02867">
    <property type="entry name" value="Ribonuc_red_lgC"/>
    <property type="match status" value="3"/>
</dbReference>
<feature type="domain" description="DOD-type homing endonuclease" evidence="6">
    <location>
        <begin position="371"/>
        <end position="526"/>
    </location>
</feature>
<dbReference type="CDD" id="cd00081">
    <property type="entry name" value="Hint"/>
    <property type="match status" value="1"/>
</dbReference>
<dbReference type="PROSITE" id="PS50817">
    <property type="entry name" value="INTEIN_N_TER"/>
    <property type="match status" value="1"/>
</dbReference>
<dbReference type="eggNOG" id="COG0209">
    <property type="taxonomic scope" value="Bacteria"/>
</dbReference>
<evidence type="ECO:0000256" key="5">
    <source>
        <dbReference type="RuleBase" id="RU003410"/>
    </source>
</evidence>
<dbReference type="HOGENOM" id="CLU_316402_0_0_10"/>
<dbReference type="PROSITE" id="PS50819">
    <property type="entry name" value="INTEIN_ENDONUCLEASE"/>
    <property type="match status" value="1"/>
</dbReference>
<keyword evidence="8" id="KW-1185">Reference proteome</keyword>
<dbReference type="GO" id="GO:0005524">
    <property type="term" value="F:ATP binding"/>
    <property type="evidence" value="ECO:0007669"/>
    <property type="project" value="InterPro"/>
</dbReference>
<dbReference type="InterPro" id="IPR004042">
    <property type="entry name" value="Intein_endonuc_central"/>
</dbReference>
<dbReference type="PANTHER" id="PTHR11573:SF6">
    <property type="entry name" value="RIBONUCLEOSIDE-DIPHOSPHATE REDUCTASE LARGE SUBUNIT"/>
    <property type="match status" value="1"/>
</dbReference>